<dbReference type="AlphaFoldDB" id="A0A0L0STR5"/>
<dbReference type="VEuPathDB" id="FungiDB:AMAG_19231"/>
<feature type="domain" description="DUF4246" evidence="1">
    <location>
        <begin position="415"/>
        <end position="660"/>
    </location>
</feature>
<sequence>MSTTRHSPAPAGLRIAIWIAGAYRAGEAIVGFSNDPLVYDRTLVAPEDGTAVSLDNWTLRLGGGNAVAAPINLQDGSHPIPDTFVELRFQWLLADFAVYADGKVEIQSHVNNLHPERHRALYPTLAHVFESALLLLEYILARLHRPVPLRIRPSPRTWYDCDPELDEDASDYDENMDEWYETYMPEIPDPPTKYDAKGNALSPLSLRGRTLKVITKLANIHLTPSNPTYLGGPWHIEGMVNEAIVATALYYYDVHNTSESKLRFRSGIQGPDYEQSDFRGMNIASGLESSSPLVQDRGAATAREGRLVAFPNTYQHHVAPFELIGKTKPGHRKIVAFLLVDPSSVLGDRVVSTSRVAPQQAKWVADVWAAQRRALPPKVPSEVVDQIVNEVDAVMMLDEAKAHGICEHPTLFRRFFVTTGSNGLPADFAIDHDGKVIFRSYINNPATPERHRRLYPLLARIFESALPLFEHVLARLHDPVPLRIKVSPATWYDHQERPPTPELAGIWLTELYETWEPYVPPPKVEHKACAPFSLRGRTLKVVTKLANIYLTPTEPIYPGDVSWRIAGMVNEAIVATALYFYDLDNISDAKIQFRSTIQWPAYEDYDYRGIEFVYGLNEGSPLIQDRGAVTVHRGRLAVFPNTYQHLFSPFELLDKSRPGSLNVPPQQADWAADAWTGTHRAFPTMVPREVVGLILGNTAAFMSQDEANLIQCELLDERSEFDEIIDHKSYGGYDHIQEPALKRNPRVPPPSFVPYTPPPVPLRGCTLKVVTQLTNVYLVPGEPGFSGEWMWHVDGLANEAIVAVAMHFYDFDNITDAKLRFRSTVHWPKTEPGDYHGLDRVLTLAPNPQMVEDRGAVFPNTYQGLILPFERVDKSRSGHLKYVSFALVDPTSQLGDSVVSTSRVPPQQAE</sequence>
<dbReference type="PANTHER" id="PTHR33119:SF1">
    <property type="entry name" value="FE2OG DIOXYGENASE DOMAIN-CONTAINING PROTEIN"/>
    <property type="match status" value="1"/>
</dbReference>
<evidence type="ECO:0000259" key="1">
    <source>
        <dbReference type="Pfam" id="PF14033"/>
    </source>
</evidence>
<dbReference type="eggNOG" id="ENOG502QQIE">
    <property type="taxonomic scope" value="Eukaryota"/>
</dbReference>
<protein>
    <recommendedName>
        <fullName evidence="1">DUF4246 domain-containing protein</fullName>
    </recommendedName>
</protein>
<gene>
    <name evidence="2" type="ORF">AMAG_19231</name>
</gene>
<dbReference type="STRING" id="578462.A0A0L0STR5"/>
<dbReference type="EMBL" id="GG745348">
    <property type="protein sequence ID" value="KNE65881.1"/>
    <property type="molecule type" value="Genomic_DNA"/>
</dbReference>
<dbReference type="Pfam" id="PF14033">
    <property type="entry name" value="DUF4246"/>
    <property type="match status" value="3"/>
</dbReference>
<accession>A0A0L0STR5</accession>
<feature type="domain" description="DUF4246" evidence="1">
    <location>
        <begin position="36"/>
        <end position="366"/>
    </location>
</feature>
<reference evidence="2 3" key="1">
    <citation type="submission" date="2009-11" db="EMBL/GenBank/DDBJ databases">
        <title>Annotation of Allomyces macrogynus ATCC 38327.</title>
        <authorList>
            <consortium name="The Broad Institute Genome Sequencing Platform"/>
            <person name="Russ C."/>
            <person name="Cuomo C."/>
            <person name="Burger G."/>
            <person name="Gray M.W."/>
            <person name="Holland P.W.H."/>
            <person name="King N."/>
            <person name="Lang F.B.F."/>
            <person name="Roger A.J."/>
            <person name="Ruiz-Trillo I."/>
            <person name="Young S.K."/>
            <person name="Zeng Q."/>
            <person name="Gargeya S."/>
            <person name="Fitzgerald M."/>
            <person name="Haas B."/>
            <person name="Abouelleil A."/>
            <person name="Alvarado L."/>
            <person name="Arachchi H.M."/>
            <person name="Berlin A."/>
            <person name="Chapman S.B."/>
            <person name="Gearin G."/>
            <person name="Goldberg J."/>
            <person name="Griggs A."/>
            <person name="Gujja S."/>
            <person name="Hansen M."/>
            <person name="Heiman D."/>
            <person name="Howarth C."/>
            <person name="Larimer J."/>
            <person name="Lui A."/>
            <person name="MacDonald P.J.P."/>
            <person name="McCowen C."/>
            <person name="Montmayeur A."/>
            <person name="Murphy C."/>
            <person name="Neiman D."/>
            <person name="Pearson M."/>
            <person name="Priest M."/>
            <person name="Roberts A."/>
            <person name="Saif S."/>
            <person name="Shea T."/>
            <person name="Sisk P."/>
            <person name="Stolte C."/>
            <person name="Sykes S."/>
            <person name="Wortman J."/>
            <person name="Nusbaum C."/>
            <person name="Birren B."/>
        </authorList>
    </citation>
    <scope>NUCLEOTIDE SEQUENCE [LARGE SCALE GENOMIC DNA]</scope>
    <source>
        <strain evidence="2 3">ATCC 38327</strain>
    </source>
</reference>
<organism evidence="2 3">
    <name type="scientific">Allomyces macrogynus (strain ATCC 38327)</name>
    <name type="common">Allomyces javanicus var. macrogynus</name>
    <dbReference type="NCBI Taxonomy" id="578462"/>
    <lineage>
        <taxon>Eukaryota</taxon>
        <taxon>Fungi</taxon>
        <taxon>Fungi incertae sedis</taxon>
        <taxon>Blastocladiomycota</taxon>
        <taxon>Blastocladiomycetes</taxon>
        <taxon>Blastocladiales</taxon>
        <taxon>Blastocladiaceae</taxon>
        <taxon>Allomyces</taxon>
    </lineage>
</organism>
<proteinExistence type="predicted"/>
<evidence type="ECO:0000313" key="3">
    <source>
        <dbReference type="Proteomes" id="UP000054350"/>
    </source>
</evidence>
<reference evidence="3" key="2">
    <citation type="submission" date="2009-11" db="EMBL/GenBank/DDBJ databases">
        <title>The Genome Sequence of Allomyces macrogynus strain ATCC 38327.</title>
        <authorList>
            <consortium name="The Broad Institute Genome Sequencing Platform"/>
            <person name="Russ C."/>
            <person name="Cuomo C."/>
            <person name="Shea T."/>
            <person name="Young S.K."/>
            <person name="Zeng Q."/>
            <person name="Koehrsen M."/>
            <person name="Haas B."/>
            <person name="Borodovsky M."/>
            <person name="Guigo R."/>
            <person name="Alvarado L."/>
            <person name="Berlin A."/>
            <person name="Borenstein D."/>
            <person name="Chen Z."/>
            <person name="Engels R."/>
            <person name="Freedman E."/>
            <person name="Gellesch M."/>
            <person name="Goldberg J."/>
            <person name="Griggs A."/>
            <person name="Gujja S."/>
            <person name="Heiman D."/>
            <person name="Hepburn T."/>
            <person name="Howarth C."/>
            <person name="Jen D."/>
            <person name="Larson L."/>
            <person name="Lewis B."/>
            <person name="Mehta T."/>
            <person name="Park D."/>
            <person name="Pearson M."/>
            <person name="Roberts A."/>
            <person name="Saif S."/>
            <person name="Shenoy N."/>
            <person name="Sisk P."/>
            <person name="Stolte C."/>
            <person name="Sykes S."/>
            <person name="Walk T."/>
            <person name="White J."/>
            <person name="Yandava C."/>
            <person name="Burger G."/>
            <person name="Gray M.W."/>
            <person name="Holland P.W.H."/>
            <person name="King N."/>
            <person name="Lang F.B.F."/>
            <person name="Roger A.J."/>
            <person name="Ruiz-Trillo I."/>
            <person name="Lander E."/>
            <person name="Nusbaum C."/>
        </authorList>
    </citation>
    <scope>NUCLEOTIDE SEQUENCE [LARGE SCALE GENOMIC DNA]</scope>
    <source>
        <strain evidence="3">ATCC 38327</strain>
    </source>
</reference>
<name>A0A0L0STR5_ALLM3</name>
<dbReference type="InterPro" id="IPR025340">
    <property type="entry name" value="DUF4246"/>
</dbReference>
<feature type="domain" description="DUF4246" evidence="1">
    <location>
        <begin position="765"/>
        <end position="910"/>
    </location>
</feature>
<dbReference type="PANTHER" id="PTHR33119">
    <property type="entry name" value="IFI3P"/>
    <property type="match status" value="1"/>
</dbReference>
<keyword evidence="3" id="KW-1185">Reference proteome</keyword>
<dbReference type="Proteomes" id="UP000054350">
    <property type="component" value="Unassembled WGS sequence"/>
</dbReference>
<dbReference type="InterPro" id="IPR049192">
    <property type="entry name" value="DUF4246_C"/>
</dbReference>
<dbReference type="OrthoDB" id="415532at2759"/>
<evidence type="ECO:0000313" key="2">
    <source>
        <dbReference type="EMBL" id="KNE65881.1"/>
    </source>
</evidence>